<feature type="binding site" evidence="10">
    <location>
        <position position="153"/>
    </location>
    <ligand>
        <name>Mg(2+)</name>
        <dbReference type="ChEBI" id="CHEBI:18420"/>
        <label>1</label>
    </ligand>
</feature>
<comment type="caution">
    <text evidence="13">The sequence shown here is derived from an EMBL/GenBank/DDBJ whole genome shotgun (WGS) entry which is preliminary data.</text>
</comment>
<feature type="binding site" evidence="10">
    <location>
        <position position="151"/>
    </location>
    <ligand>
        <name>Mg(2+)</name>
        <dbReference type="ChEBI" id="CHEBI:18420"/>
        <label>1</label>
    </ligand>
</feature>
<keyword evidence="4 10" id="KW-0479">Metal-binding</keyword>
<dbReference type="SUPFAM" id="SSF56219">
    <property type="entry name" value="DNase I-like"/>
    <property type="match status" value="1"/>
</dbReference>
<feature type="active site" evidence="9">
    <location>
        <position position="122"/>
    </location>
</feature>
<dbReference type="GO" id="GO:0005634">
    <property type="term" value="C:nucleus"/>
    <property type="evidence" value="ECO:0007669"/>
    <property type="project" value="TreeGrafter"/>
</dbReference>
<feature type="site" description="Interaction with DNA substrate" evidence="11">
    <location>
        <position position="236"/>
    </location>
</feature>
<gene>
    <name evidence="13" type="ORF">HF521_017257</name>
</gene>
<feature type="binding site" evidence="10">
    <location>
        <position position="15"/>
    </location>
    <ligand>
        <name>Mg(2+)</name>
        <dbReference type="ChEBI" id="CHEBI:18420"/>
        <label>1</label>
    </ligand>
</feature>
<evidence type="ECO:0000256" key="2">
    <source>
        <dbReference type="ARBA" id="ARBA00007092"/>
    </source>
</evidence>
<keyword evidence="14" id="KW-1185">Reference proteome</keyword>
<dbReference type="GO" id="GO:0008311">
    <property type="term" value="F:double-stranded DNA 3'-5' DNA exonuclease activity"/>
    <property type="evidence" value="ECO:0007669"/>
    <property type="project" value="UniProtKB-EC"/>
</dbReference>
<feature type="binding site" evidence="10">
    <location>
        <position position="236"/>
    </location>
    <ligand>
        <name>Mg(2+)</name>
        <dbReference type="ChEBI" id="CHEBI:18420"/>
        <label>1</label>
    </ligand>
</feature>
<evidence type="ECO:0000256" key="3">
    <source>
        <dbReference type="ARBA" id="ARBA00012115"/>
    </source>
</evidence>
<reference evidence="13" key="1">
    <citation type="submission" date="2020-08" db="EMBL/GenBank/DDBJ databases">
        <title>Chromosome-level assembly of Southern catfish (Silurus meridionalis) provides insights into visual adaptation to the nocturnal and benthic lifestyles.</title>
        <authorList>
            <person name="Zhang Y."/>
            <person name="Wang D."/>
            <person name="Peng Z."/>
        </authorList>
    </citation>
    <scope>NUCLEOTIDE SEQUENCE</scope>
    <source>
        <strain evidence="13">SWU-2019-XX</strain>
        <tissue evidence="13">Muscle</tissue>
    </source>
</reference>
<dbReference type="OrthoDB" id="8961218at2759"/>
<dbReference type="InterPro" id="IPR036691">
    <property type="entry name" value="Endo/exonu/phosph_ase_sf"/>
</dbReference>
<dbReference type="EC" id="3.1.11.2" evidence="3"/>
<feature type="active site" description="Proton acceptor" evidence="9">
    <location>
        <position position="236"/>
    </location>
</feature>
<sequence length="501" mass="57590">MLSRLYTTLRFVTWNVRGVKSTRDLPKKFSNLLSSLNNLQADVAFIQETHIGPKCYKILEDETEKDWKIFYTVHSSHSKGVAILIKDKVPFKYICHDEDYGGGYIVLFCHLHGELYTLVNVYNHRKDKNVLGRLKEYLMETAEGVLLVGGDFNTVLHPILDRQPSSSKNSQLTSILEDFTVSLNLRDSWSSLRATEKGFTRCQSECHSRLDMIFMAEDKIEEGYKIKVHNNDISDHKPVVLHVRVQKQSQNKIPIVASMLKELRFDPDRRPGKINGAEVLSAIKSLTDSEKQRCNKLEINYYKRFQCPKTEILKLEYNRIVKNKRIPEDFIESHLSGDRKVSVDYLIFSRILAKRLSAFIVPPIKRIGKANLDTLLIVTCKICTPNIKWSFLEQSLRNLKQIPSTPPPDFSILEFLLPEVQGSLGNLRDLQPGCPFTNIVLSLALTQLEDLILKTETQCRTIVCYQRQTLFIHVHPSKHQKVLQIAEGFKKDSGINIKMTM</sequence>
<feature type="binding site" evidence="10">
    <location>
        <position position="48"/>
    </location>
    <ligand>
        <name>Mg(2+)</name>
        <dbReference type="ChEBI" id="CHEBI:18420"/>
        <label>1</label>
    </ligand>
</feature>
<evidence type="ECO:0000256" key="9">
    <source>
        <dbReference type="PIRSR" id="PIRSR604808-1"/>
    </source>
</evidence>
<dbReference type="GO" id="GO:0006284">
    <property type="term" value="P:base-excision repair"/>
    <property type="evidence" value="ECO:0007669"/>
    <property type="project" value="TreeGrafter"/>
</dbReference>
<feature type="binding site" evidence="10">
    <location>
        <position position="235"/>
    </location>
    <ligand>
        <name>Mg(2+)</name>
        <dbReference type="ChEBI" id="CHEBI:18420"/>
        <label>1</label>
    </ligand>
</feature>
<dbReference type="PANTHER" id="PTHR22748:SF26">
    <property type="entry name" value="ENDONUCLEASE_EXONUCLEASE_PHOSPHATASE DOMAIN-CONTAINING PROTEIN"/>
    <property type="match status" value="1"/>
</dbReference>
<evidence type="ECO:0000256" key="6">
    <source>
        <dbReference type="ARBA" id="ARBA00022801"/>
    </source>
</evidence>
<dbReference type="Gene3D" id="3.60.10.10">
    <property type="entry name" value="Endonuclease/exonuclease/phosphatase"/>
    <property type="match status" value="1"/>
</dbReference>
<evidence type="ECO:0000259" key="12">
    <source>
        <dbReference type="Pfam" id="PF03372"/>
    </source>
</evidence>
<evidence type="ECO:0000313" key="13">
    <source>
        <dbReference type="EMBL" id="KAF7708200.1"/>
    </source>
</evidence>
<evidence type="ECO:0000256" key="10">
    <source>
        <dbReference type="PIRSR" id="PIRSR604808-2"/>
    </source>
</evidence>
<accession>A0A8T0BS91</accession>
<feature type="site" description="Transition state stabilizer" evidence="11">
    <location>
        <position position="153"/>
    </location>
</feature>
<dbReference type="GO" id="GO:0003906">
    <property type="term" value="F:DNA-(apurinic or apyrimidinic site) endonuclease activity"/>
    <property type="evidence" value="ECO:0007669"/>
    <property type="project" value="TreeGrafter"/>
</dbReference>
<name>A0A8T0BS91_SILME</name>
<keyword evidence="7 10" id="KW-0460">Magnesium</keyword>
<evidence type="ECO:0000313" key="14">
    <source>
        <dbReference type="Proteomes" id="UP000606274"/>
    </source>
</evidence>
<comment type="catalytic activity">
    <reaction evidence="1">
        <text>Exonucleolytic cleavage in the 3'- to 5'-direction to yield nucleoside 5'-phosphates.</text>
        <dbReference type="EC" id="3.1.11.2"/>
    </reaction>
</comment>
<proteinExistence type="inferred from homology"/>
<keyword evidence="8" id="KW-0234">DNA repair</keyword>
<evidence type="ECO:0000256" key="11">
    <source>
        <dbReference type="PIRSR" id="PIRSR604808-3"/>
    </source>
</evidence>
<keyword evidence="10" id="KW-0464">Manganese</keyword>
<evidence type="ECO:0000256" key="7">
    <source>
        <dbReference type="ARBA" id="ARBA00022842"/>
    </source>
</evidence>
<evidence type="ECO:0000256" key="1">
    <source>
        <dbReference type="ARBA" id="ARBA00000493"/>
    </source>
</evidence>
<evidence type="ECO:0000256" key="5">
    <source>
        <dbReference type="ARBA" id="ARBA00022763"/>
    </source>
</evidence>
<dbReference type="InterPro" id="IPR004808">
    <property type="entry name" value="AP_endonuc_1"/>
</dbReference>
<dbReference type="GO" id="GO:0046872">
    <property type="term" value="F:metal ion binding"/>
    <property type="evidence" value="ECO:0007669"/>
    <property type="project" value="UniProtKB-KW"/>
</dbReference>
<evidence type="ECO:0000256" key="8">
    <source>
        <dbReference type="ARBA" id="ARBA00023204"/>
    </source>
</evidence>
<dbReference type="GO" id="GO:0008081">
    <property type="term" value="F:phosphoric diester hydrolase activity"/>
    <property type="evidence" value="ECO:0007669"/>
    <property type="project" value="TreeGrafter"/>
</dbReference>
<evidence type="ECO:0000256" key="4">
    <source>
        <dbReference type="ARBA" id="ARBA00022723"/>
    </source>
</evidence>
<organism evidence="13 14">
    <name type="scientific">Silurus meridionalis</name>
    <name type="common">Southern catfish</name>
    <name type="synonym">Silurus soldatovi meridionalis</name>
    <dbReference type="NCBI Taxonomy" id="175797"/>
    <lineage>
        <taxon>Eukaryota</taxon>
        <taxon>Metazoa</taxon>
        <taxon>Chordata</taxon>
        <taxon>Craniata</taxon>
        <taxon>Vertebrata</taxon>
        <taxon>Euteleostomi</taxon>
        <taxon>Actinopterygii</taxon>
        <taxon>Neopterygii</taxon>
        <taxon>Teleostei</taxon>
        <taxon>Ostariophysi</taxon>
        <taxon>Siluriformes</taxon>
        <taxon>Siluridae</taxon>
        <taxon>Silurus</taxon>
    </lineage>
</organism>
<comment type="cofactor">
    <cofactor evidence="10">
        <name>Mg(2+)</name>
        <dbReference type="ChEBI" id="CHEBI:18420"/>
    </cofactor>
    <cofactor evidence="10">
        <name>Mn(2+)</name>
        <dbReference type="ChEBI" id="CHEBI:29035"/>
    </cofactor>
    <text evidence="10">Probably binds two magnesium or manganese ions per subunit.</text>
</comment>
<dbReference type="AlphaFoldDB" id="A0A8T0BS91"/>
<dbReference type="EMBL" id="JABFDY010000004">
    <property type="protein sequence ID" value="KAF7708200.1"/>
    <property type="molecule type" value="Genomic_DNA"/>
</dbReference>
<dbReference type="Pfam" id="PF03372">
    <property type="entry name" value="Exo_endo_phos"/>
    <property type="match status" value="1"/>
</dbReference>
<protein>
    <recommendedName>
        <fullName evidence="3">exodeoxyribonuclease III</fullName>
        <ecNumber evidence="3">3.1.11.2</ecNumber>
    </recommendedName>
</protein>
<feature type="site" description="Important for catalytic activity" evidence="11">
    <location>
        <position position="211"/>
    </location>
</feature>
<comment type="similarity">
    <text evidence="2">Belongs to the DNA repair enzymes AP/ExoA family.</text>
</comment>
<keyword evidence="6" id="KW-0378">Hydrolase</keyword>
<feature type="domain" description="Endonuclease/exonuclease/phosphatase" evidence="12">
    <location>
        <begin position="12"/>
        <end position="236"/>
    </location>
</feature>
<keyword evidence="5" id="KW-0227">DNA damage</keyword>
<dbReference type="Proteomes" id="UP000606274">
    <property type="component" value="Unassembled WGS sequence"/>
</dbReference>
<feature type="active site" description="Proton donor/acceptor" evidence="9">
    <location>
        <position position="151"/>
    </location>
</feature>
<dbReference type="PANTHER" id="PTHR22748">
    <property type="entry name" value="AP ENDONUCLEASE"/>
    <property type="match status" value="1"/>
</dbReference>
<dbReference type="InterPro" id="IPR005135">
    <property type="entry name" value="Endo/exonuclease/phosphatase"/>
</dbReference>